<evidence type="ECO:0000313" key="3">
    <source>
        <dbReference type="Proteomes" id="UP000319976"/>
    </source>
</evidence>
<name>A0A517T3K7_9PLAN</name>
<keyword evidence="3" id="KW-1185">Reference proteome</keyword>
<sequence length="93" mass="10125">MGCCRQNSYIILALTGIDGALNLYFPVNAILARNTLLAAIAGAFFIALDSFDLSLFPASYRWTSRDIPSSAKEITDFSGCPARLSRIFAKNSK</sequence>
<keyword evidence="1" id="KW-0472">Membrane</keyword>
<feature type="transmembrane region" description="Helical" evidence="1">
    <location>
        <begin position="7"/>
        <end position="25"/>
    </location>
</feature>
<proteinExistence type="predicted"/>
<dbReference type="AlphaFoldDB" id="A0A517T3K7"/>
<dbReference type="Proteomes" id="UP000319976">
    <property type="component" value="Chromosome"/>
</dbReference>
<protein>
    <submittedName>
        <fullName evidence="2">Uncharacterized protein</fullName>
    </submittedName>
</protein>
<feature type="transmembrane region" description="Helical" evidence="1">
    <location>
        <begin position="37"/>
        <end position="56"/>
    </location>
</feature>
<reference evidence="2 3" key="1">
    <citation type="submission" date="2019-02" db="EMBL/GenBank/DDBJ databases">
        <title>Deep-cultivation of Planctomycetes and their phenomic and genomic characterization uncovers novel biology.</title>
        <authorList>
            <person name="Wiegand S."/>
            <person name="Jogler M."/>
            <person name="Boedeker C."/>
            <person name="Pinto D."/>
            <person name="Vollmers J."/>
            <person name="Rivas-Marin E."/>
            <person name="Kohn T."/>
            <person name="Peeters S.H."/>
            <person name="Heuer A."/>
            <person name="Rast P."/>
            <person name="Oberbeckmann S."/>
            <person name="Bunk B."/>
            <person name="Jeske O."/>
            <person name="Meyerdierks A."/>
            <person name="Storesund J.E."/>
            <person name="Kallscheuer N."/>
            <person name="Luecker S."/>
            <person name="Lage O.M."/>
            <person name="Pohl T."/>
            <person name="Merkel B.J."/>
            <person name="Hornburger P."/>
            <person name="Mueller R.-W."/>
            <person name="Bruemmer F."/>
            <person name="Labrenz M."/>
            <person name="Spormann A.M."/>
            <person name="Op den Camp H."/>
            <person name="Overmann J."/>
            <person name="Amann R."/>
            <person name="Jetten M.S.M."/>
            <person name="Mascher T."/>
            <person name="Medema M.H."/>
            <person name="Devos D.P."/>
            <person name="Kaster A.-K."/>
            <person name="Ovreas L."/>
            <person name="Rohde M."/>
            <person name="Galperin M.Y."/>
            <person name="Jogler C."/>
        </authorList>
    </citation>
    <scope>NUCLEOTIDE SEQUENCE [LARGE SCALE GENOMIC DNA]</scope>
    <source>
        <strain evidence="2 3">V22</strain>
    </source>
</reference>
<evidence type="ECO:0000256" key="1">
    <source>
        <dbReference type="SAM" id="Phobius"/>
    </source>
</evidence>
<keyword evidence="1" id="KW-1133">Transmembrane helix</keyword>
<accession>A0A517T3K7</accession>
<dbReference type="EMBL" id="CP036316">
    <property type="protein sequence ID" value="QDT62954.1"/>
    <property type="molecule type" value="Genomic_DNA"/>
</dbReference>
<dbReference type="KEGG" id="chya:V22_01520"/>
<evidence type="ECO:0000313" key="2">
    <source>
        <dbReference type="EMBL" id="QDT62954.1"/>
    </source>
</evidence>
<organism evidence="2 3">
    <name type="scientific">Calycomorphotria hydatis</name>
    <dbReference type="NCBI Taxonomy" id="2528027"/>
    <lineage>
        <taxon>Bacteria</taxon>
        <taxon>Pseudomonadati</taxon>
        <taxon>Planctomycetota</taxon>
        <taxon>Planctomycetia</taxon>
        <taxon>Planctomycetales</taxon>
        <taxon>Planctomycetaceae</taxon>
        <taxon>Calycomorphotria</taxon>
    </lineage>
</organism>
<gene>
    <name evidence="2" type="ORF">V22_01520</name>
</gene>
<keyword evidence="1" id="KW-0812">Transmembrane</keyword>